<dbReference type="CDD" id="cd00250">
    <property type="entry name" value="CAS_like"/>
    <property type="match status" value="1"/>
</dbReference>
<dbReference type="GO" id="GO:0046872">
    <property type="term" value="F:metal ion binding"/>
    <property type="evidence" value="ECO:0007669"/>
    <property type="project" value="UniProtKB-KW"/>
</dbReference>
<evidence type="ECO:0000256" key="3">
    <source>
        <dbReference type="ARBA" id="ARBA00005022"/>
    </source>
</evidence>
<dbReference type="Pfam" id="PF02668">
    <property type="entry name" value="TauD"/>
    <property type="match status" value="1"/>
</dbReference>
<reference evidence="12" key="1">
    <citation type="submission" date="2021-02" db="EMBL/GenBank/DDBJ databases">
        <authorList>
            <person name="Steward A R."/>
        </authorList>
    </citation>
    <scope>NUCLEOTIDE SEQUENCE</scope>
</reference>
<protein>
    <recommendedName>
        <fullName evidence="14">Gamma-butyrobetaine dioxygenase</fullName>
    </recommendedName>
</protein>
<dbReference type="Proteomes" id="UP000663880">
    <property type="component" value="Unassembled WGS sequence"/>
</dbReference>
<evidence type="ECO:0000313" key="13">
    <source>
        <dbReference type="Proteomes" id="UP000663880"/>
    </source>
</evidence>
<dbReference type="GO" id="GO:0016706">
    <property type="term" value="F:2-oxoglutarate-dependent dioxygenase activity"/>
    <property type="evidence" value="ECO:0007669"/>
    <property type="project" value="UniProtKB-ARBA"/>
</dbReference>
<dbReference type="Pfam" id="PF06155">
    <property type="entry name" value="GBBH-like_N"/>
    <property type="match status" value="1"/>
</dbReference>
<dbReference type="InterPro" id="IPR003819">
    <property type="entry name" value="TauD/TfdA-like"/>
</dbReference>
<dbReference type="OrthoDB" id="406634at2759"/>
<evidence type="ECO:0000259" key="10">
    <source>
        <dbReference type="Pfam" id="PF02668"/>
    </source>
</evidence>
<dbReference type="InterPro" id="IPR050411">
    <property type="entry name" value="AlphaKG_dependent_hydroxylases"/>
</dbReference>
<dbReference type="UniPathway" id="UPA00118"/>
<name>A0A821SRP7_9NEOP</name>
<dbReference type="InterPro" id="IPR042098">
    <property type="entry name" value="TauD-like_sf"/>
</dbReference>
<evidence type="ECO:0000313" key="12">
    <source>
        <dbReference type="EMBL" id="CAF4862292.1"/>
    </source>
</evidence>
<dbReference type="PANTHER" id="PTHR10696:SF33">
    <property type="entry name" value="GAMMA-BUTYROBETAINE DIOXYGENASE"/>
    <property type="match status" value="1"/>
</dbReference>
<evidence type="ECO:0000256" key="6">
    <source>
        <dbReference type="ARBA" id="ARBA00022873"/>
    </source>
</evidence>
<dbReference type="FunFam" id="3.30.2020.30:FF:000002">
    <property type="entry name" value="Putative gamma-butyrobetaine dioxygenase"/>
    <property type="match status" value="1"/>
</dbReference>
<proteinExistence type="inferred from homology"/>
<dbReference type="InterPro" id="IPR010376">
    <property type="entry name" value="GBBH-like_N"/>
</dbReference>
<dbReference type="GO" id="GO:0005739">
    <property type="term" value="C:mitochondrion"/>
    <property type="evidence" value="ECO:0007669"/>
    <property type="project" value="TreeGrafter"/>
</dbReference>
<comment type="caution">
    <text evidence="12">The sequence shown here is derived from an EMBL/GenBank/DDBJ whole genome shotgun (WGS) entry which is preliminary data.</text>
</comment>
<gene>
    <name evidence="12" type="ORF">PMACD_LOCUS8018</name>
</gene>
<dbReference type="AlphaFoldDB" id="A0A821SRP7"/>
<dbReference type="EMBL" id="CAJOBZ010000020">
    <property type="protein sequence ID" value="CAF4862292.1"/>
    <property type="molecule type" value="Genomic_DNA"/>
</dbReference>
<dbReference type="PANTHER" id="PTHR10696">
    <property type="entry name" value="GAMMA-BUTYROBETAINE HYDROXYLASE-RELATED"/>
    <property type="match status" value="1"/>
</dbReference>
<dbReference type="Gene3D" id="3.30.2020.30">
    <property type="match status" value="1"/>
</dbReference>
<evidence type="ECO:0000256" key="5">
    <source>
        <dbReference type="ARBA" id="ARBA00022723"/>
    </source>
</evidence>
<dbReference type="InterPro" id="IPR038492">
    <property type="entry name" value="GBBH-like_N_sf"/>
</dbReference>
<evidence type="ECO:0000256" key="8">
    <source>
        <dbReference type="ARBA" id="ARBA00023002"/>
    </source>
</evidence>
<comment type="similarity">
    <text evidence="4">Belongs to the gamma-BBH/TMLD family.</text>
</comment>
<evidence type="ECO:0000256" key="9">
    <source>
        <dbReference type="ARBA" id="ARBA00023004"/>
    </source>
</evidence>
<dbReference type="GO" id="GO:0045329">
    <property type="term" value="P:carnitine biosynthetic process"/>
    <property type="evidence" value="ECO:0007669"/>
    <property type="project" value="UniProtKB-UniPathway"/>
</dbReference>
<organism evidence="12 13">
    <name type="scientific">Pieris macdunnoughi</name>
    <dbReference type="NCBI Taxonomy" id="345717"/>
    <lineage>
        <taxon>Eukaryota</taxon>
        <taxon>Metazoa</taxon>
        <taxon>Ecdysozoa</taxon>
        <taxon>Arthropoda</taxon>
        <taxon>Hexapoda</taxon>
        <taxon>Insecta</taxon>
        <taxon>Pterygota</taxon>
        <taxon>Neoptera</taxon>
        <taxon>Endopterygota</taxon>
        <taxon>Lepidoptera</taxon>
        <taxon>Glossata</taxon>
        <taxon>Ditrysia</taxon>
        <taxon>Papilionoidea</taxon>
        <taxon>Pieridae</taxon>
        <taxon>Pierinae</taxon>
        <taxon>Pieris</taxon>
    </lineage>
</organism>
<keyword evidence="8" id="KW-0560">Oxidoreductase</keyword>
<keyword evidence="9" id="KW-0408">Iron</keyword>
<sequence>MFVLRQVQSANSNVKVFFKNITKRCTHNFIQLEVDGENLKFPHIWLRDNCQCNQCFHSTAKSRIIDYSNLKIDVKPKSINKDENTLHVTWDDGHTSQFRIEWLKFRSFTQENQSKYYESIYKPRRKRWNGSEFFQVCSKHNYNEILQSDKALFHWLHNISVYGIALIQNSPNKEDALDEIISRIGFSKETHYGEKFTVQNVQNTSNVAYLSNKLQLHTDLPYYEYCPGVNLLHCLVQTKSEGGENLLSDAYYTAMYMKDNYPEQYKLLTGIEVEWSDIGTENEKQFFKLYRSPIIVVDSNEDIIRINFSIPQRGSILSCPVESVTPWYEAHKLFFDLNHKFAAKFKTQEGDILVFDNIRLLHGRNKYEDRANNSRKLIGAYVDWDEIYSTWRCLKVNLYPHSGFI</sequence>
<evidence type="ECO:0008006" key="14">
    <source>
        <dbReference type="Google" id="ProtNLM"/>
    </source>
</evidence>
<keyword evidence="6" id="KW-0124">Carnitine biosynthesis</keyword>
<feature type="domain" description="Gamma-butyrobetaine hydroxylase-like N-terminal" evidence="11">
    <location>
        <begin position="35"/>
        <end position="103"/>
    </location>
</feature>
<evidence type="ECO:0000256" key="1">
    <source>
        <dbReference type="ARBA" id="ARBA00001954"/>
    </source>
</evidence>
<dbReference type="SUPFAM" id="SSF51197">
    <property type="entry name" value="Clavaminate synthase-like"/>
    <property type="match status" value="1"/>
</dbReference>
<comment type="pathway">
    <text evidence="3">Amine and polyamine biosynthesis; carnitine biosynthesis.</text>
</comment>
<keyword evidence="5" id="KW-0479">Metal-binding</keyword>
<evidence type="ECO:0000259" key="11">
    <source>
        <dbReference type="Pfam" id="PF06155"/>
    </source>
</evidence>
<feature type="domain" description="TauD/TfdA-like" evidence="10">
    <location>
        <begin position="140"/>
        <end position="381"/>
    </location>
</feature>
<comment type="cofactor">
    <cofactor evidence="2">
        <name>L-ascorbate</name>
        <dbReference type="ChEBI" id="CHEBI:38290"/>
    </cofactor>
</comment>
<dbReference type="FunFam" id="3.60.130.10:FF:000001">
    <property type="entry name" value="Trimethyllysine dioxygenase, mitochondrial"/>
    <property type="match status" value="1"/>
</dbReference>
<accession>A0A821SRP7</accession>
<comment type="cofactor">
    <cofactor evidence="1">
        <name>Fe(2+)</name>
        <dbReference type="ChEBI" id="CHEBI:29033"/>
    </cofactor>
</comment>
<evidence type="ECO:0000256" key="7">
    <source>
        <dbReference type="ARBA" id="ARBA00022964"/>
    </source>
</evidence>
<evidence type="ECO:0000256" key="4">
    <source>
        <dbReference type="ARBA" id="ARBA00008654"/>
    </source>
</evidence>
<keyword evidence="13" id="KW-1185">Reference proteome</keyword>
<evidence type="ECO:0000256" key="2">
    <source>
        <dbReference type="ARBA" id="ARBA00001961"/>
    </source>
</evidence>
<keyword evidence="7" id="KW-0223">Dioxygenase</keyword>
<dbReference type="Gene3D" id="3.60.130.10">
    <property type="entry name" value="Clavaminate synthase-like"/>
    <property type="match status" value="1"/>
</dbReference>